<dbReference type="OrthoDB" id="5326346at2759"/>
<accession>W9C777</accession>
<dbReference type="HOGENOM" id="CLU_031555_2_2_1"/>
<dbReference type="Gene3D" id="3.30.710.10">
    <property type="entry name" value="Potassium Channel Kv1.1, Chain A"/>
    <property type="match status" value="1"/>
</dbReference>
<sequence>MSSGVNVIVDPDGDLVLLLDPTTPDLSKSTDSSPRGTSAIETPPKNTHKHTYKTLVQWESTLVYNSRILVSSKHMSLASPVFKAMLQGSFREGIELKTMGKLEVPLPDDHPAAMTILINIIHGRMNSVRLKIELELFTQMAILVDKYQCPEVVRPFSSIWKKELSATWSKRSNCTDIACWICIAWQFELDDEFLKATQIIQKQWTCSLKERMEQLRYRLPVPKILIDKLESSRLESIGKAVQILDATIAKYSLSSLNCTFNGSPTRSNDRNYDYGNHDSYGRRNPTASWDYSNIPSYRKDCDSMVLGSLIKSVTENGLYPLPKPPYTPWSLTSFISKVALLEINTLCFKITKAQTDQHDIKSQLNLAMNAIHVPSLTLASCKELINKTRQ</sequence>
<dbReference type="InterPro" id="IPR011333">
    <property type="entry name" value="SKP1/BTB/POZ_sf"/>
</dbReference>
<evidence type="ECO:0000256" key="1">
    <source>
        <dbReference type="SAM" id="MobiDB-lite"/>
    </source>
</evidence>
<evidence type="ECO:0008006" key="4">
    <source>
        <dbReference type="Google" id="ProtNLM"/>
    </source>
</evidence>
<comment type="caution">
    <text evidence="2">The sequence shown here is derived from an EMBL/GenBank/DDBJ whole genome shotgun (WGS) entry which is preliminary data.</text>
</comment>
<dbReference type="AlphaFoldDB" id="W9C777"/>
<name>W9C777_SCLBF</name>
<evidence type="ECO:0000313" key="2">
    <source>
        <dbReference type="EMBL" id="ESZ90739.1"/>
    </source>
</evidence>
<feature type="region of interest" description="Disordered" evidence="1">
    <location>
        <begin position="20"/>
        <end position="47"/>
    </location>
</feature>
<organism evidence="2 3">
    <name type="scientific">Sclerotinia borealis (strain F-4128)</name>
    <dbReference type="NCBI Taxonomy" id="1432307"/>
    <lineage>
        <taxon>Eukaryota</taxon>
        <taxon>Fungi</taxon>
        <taxon>Dikarya</taxon>
        <taxon>Ascomycota</taxon>
        <taxon>Pezizomycotina</taxon>
        <taxon>Leotiomycetes</taxon>
        <taxon>Helotiales</taxon>
        <taxon>Sclerotiniaceae</taxon>
        <taxon>Sclerotinia</taxon>
    </lineage>
</organism>
<evidence type="ECO:0000313" key="3">
    <source>
        <dbReference type="Proteomes" id="UP000019487"/>
    </source>
</evidence>
<feature type="compositionally biased region" description="Polar residues" evidence="1">
    <location>
        <begin position="27"/>
        <end position="40"/>
    </location>
</feature>
<keyword evidence="3" id="KW-1185">Reference proteome</keyword>
<proteinExistence type="predicted"/>
<gene>
    <name evidence="2" type="ORF">SBOR_8873</name>
</gene>
<protein>
    <recommendedName>
        <fullName evidence="4">BTB domain-containing protein</fullName>
    </recommendedName>
</protein>
<dbReference type="SUPFAM" id="SSF54695">
    <property type="entry name" value="POZ domain"/>
    <property type="match status" value="1"/>
</dbReference>
<dbReference type="EMBL" id="AYSA01000581">
    <property type="protein sequence ID" value="ESZ90739.1"/>
    <property type="molecule type" value="Genomic_DNA"/>
</dbReference>
<reference evidence="2 3" key="1">
    <citation type="journal article" date="2014" name="Genome Announc.">
        <title>Draft genome sequence of Sclerotinia borealis, a psychrophilic plant pathogenic fungus.</title>
        <authorList>
            <person name="Mardanov A.V."/>
            <person name="Beletsky A.V."/>
            <person name="Kadnikov V.V."/>
            <person name="Ignatov A.N."/>
            <person name="Ravin N.V."/>
        </authorList>
    </citation>
    <scope>NUCLEOTIDE SEQUENCE [LARGE SCALE GENOMIC DNA]</scope>
    <source>
        <strain evidence="3">F-4157</strain>
    </source>
</reference>
<dbReference type="Proteomes" id="UP000019487">
    <property type="component" value="Unassembled WGS sequence"/>
</dbReference>
<dbReference type="STRING" id="1432307.W9C777"/>